<dbReference type="EMBL" id="FP103042">
    <property type="protein sequence ID" value="CAX23218.1"/>
    <property type="molecule type" value="Genomic_DNA"/>
</dbReference>
<protein>
    <submittedName>
        <fullName evidence="1">Uncharacterized protein</fullName>
    </submittedName>
</protein>
<dbReference type="KEGG" id="mdi:METDI1621"/>
<proteinExistence type="predicted"/>
<evidence type="ECO:0000313" key="1">
    <source>
        <dbReference type="EMBL" id="CAX23218.1"/>
    </source>
</evidence>
<organism evidence="1 2">
    <name type="scientific">Methylorubrum extorquens (strain DSM 6343 / CIP 106787 / DM4)</name>
    <name type="common">Methylobacterium extorquens</name>
    <dbReference type="NCBI Taxonomy" id="661410"/>
    <lineage>
        <taxon>Bacteria</taxon>
        <taxon>Pseudomonadati</taxon>
        <taxon>Pseudomonadota</taxon>
        <taxon>Alphaproteobacteria</taxon>
        <taxon>Hyphomicrobiales</taxon>
        <taxon>Methylobacteriaceae</taxon>
        <taxon>Methylorubrum</taxon>
    </lineage>
</organism>
<evidence type="ECO:0000313" key="2">
    <source>
        <dbReference type="Proteomes" id="UP000008070"/>
    </source>
</evidence>
<dbReference type="HOGENOM" id="CLU_2602029_0_0_5"/>
<accession>C7CGW8</accession>
<name>C7CGW8_METED</name>
<dbReference type="Proteomes" id="UP000008070">
    <property type="component" value="Chromosome"/>
</dbReference>
<reference evidence="2" key="1">
    <citation type="journal article" date="2009" name="PLoS ONE">
        <title>Methylobacterium genome sequences: a reference blueprint to investigate microbial metabolism of C1 compounds from natural and industrial sources.</title>
        <authorList>
            <person name="Vuilleumier S."/>
            <person name="Chistoserdova L."/>
            <person name="Lee M.-C."/>
            <person name="Bringel F."/>
            <person name="Lajus A."/>
            <person name="Zhou Y."/>
            <person name="Gourion B."/>
            <person name="Barbe V."/>
            <person name="Chang J."/>
            <person name="Cruveiller S."/>
            <person name="Dossat C."/>
            <person name="Gillett W."/>
            <person name="Gruffaz C."/>
            <person name="Haugen E."/>
            <person name="Hourcade E."/>
            <person name="Levy R."/>
            <person name="Mangenot S."/>
            <person name="Muller E."/>
            <person name="Nadalig T."/>
            <person name="Pagni M."/>
            <person name="Penny C."/>
            <person name="Peyraud R."/>
            <person name="Robinson D.G."/>
            <person name="Roche D."/>
            <person name="Rouy Z."/>
            <person name="Saenampechek C."/>
            <person name="Salvignol G."/>
            <person name="Vallenet D."/>
            <person name="Wu Z."/>
            <person name="Marx C.J."/>
            <person name="Vorholt J.A."/>
            <person name="Olson M.V."/>
            <person name="Kaul R."/>
            <person name="Weissenbach J."/>
            <person name="Medigue C."/>
            <person name="Lidstrom M.E."/>
        </authorList>
    </citation>
    <scope>NUCLEOTIDE SEQUENCE [LARGE SCALE GENOMIC DNA]</scope>
    <source>
        <strain evidence="2">DSM 6343 / CIP 106787 / DM4</strain>
    </source>
</reference>
<gene>
    <name evidence="1" type="ORF">METD_I1621</name>
</gene>
<dbReference type="AlphaFoldDB" id="C7CGW8"/>
<sequence length="83" mass="9166">MEFVMTQLQTEAVAAADNATVAILSALIAFLEKQRVLHRDDFATFLRAAIEGWRAEGADEKLLRLIEIKARGMALDPPPSVQN</sequence>